<proteinExistence type="predicted"/>
<gene>
    <name evidence="1" type="ORF">LEP1GSC105_2075</name>
</gene>
<dbReference type="EMBL" id="AHNR02000028">
    <property type="protein sequence ID" value="EKR55622.1"/>
    <property type="molecule type" value="Genomic_DNA"/>
</dbReference>
<evidence type="ECO:0000313" key="2">
    <source>
        <dbReference type="Proteomes" id="UP000001340"/>
    </source>
</evidence>
<accession>A0A0E2D6G1</accession>
<sequence>MLLSISHYHEHILKFLFVISQNYTKNIIFFESVFILSEYQLN</sequence>
<name>A0A0E2D6G1_LEPIR</name>
<evidence type="ECO:0000313" key="1">
    <source>
        <dbReference type="EMBL" id="EKR55622.1"/>
    </source>
</evidence>
<dbReference type="Proteomes" id="UP000001340">
    <property type="component" value="Unassembled WGS sequence"/>
</dbReference>
<comment type="caution">
    <text evidence="1">The sequence shown here is derived from an EMBL/GenBank/DDBJ whole genome shotgun (WGS) entry which is preliminary data.</text>
</comment>
<protein>
    <submittedName>
        <fullName evidence="1">Uncharacterized protein</fullName>
    </submittedName>
</protein>
<dbReference type="AlphaFoldDB" id="A0A0E2D6G1"/>
<reference evidence="1 2" key="1">
    <citation type="submission" date="2012-10" db="EMBL/GenBank/DDBJ databases">
        <authorList>
            <person name="Harkins D.M."/>
            <person name="Durkin A.S."/>
            <person name="Brinkac L.M."/>
            <person name="Haft D.H."/>
            <person name="Selengut J.D."/>
            <person name="Sanka R."/>
            <person name="DePew J."/>
            <person name="Purushe J."/>
            <person name="Chanthongthip A."/>
            <person name="Lattana O."/>
            <person name="Phetsouvanh R."/>
            <person name="Newton P.N."/>
            <person name="Vinetz J.M."/>
            <person name="Sutton G.G."/>
            <person name="Nierman W.C."/>
            <person name="Fouts D.E."/>
        </authorList>
    </citation>
    <scope>NUCLEOTIDE SEQUENCE [LARGE SCALE GENOMIC DNA]</scope>
    <source>
        <strain evidence="1 2">UI 12758</strain>
    </source>
</reference>
<organism evidence="1 2">
    <name type="scientific">Leptospira interrogans str. UI 12758</name>
    <dbReference type="NCBI Taxonomy" id="1049938"/>
    <lineage>
        <taxon>Bacteria</taxon>
        <taxon>Pseudomonadati</taxon>
        <taxon>Spirochaetota</taxon>
        <taxon>Spirochaetia</taxon>
        <taxon>Leptospirales</taxon>
        <taxon>Leptospiraceae</taxon>
        <taxon>Leptospira</taxon>
    </lineage>
</organism>